<feature type="domain" description="DUF8073" evidence="2">
    <location>
        <begin position="140"/>
        <end position="182"/>
    </location>
</feature>
<dbReference type="EMBL" id="AOIP01000022">
    <property type="protein sequence ID" value="ELZ05786.1"/>
    <property type="molecule type" value="Genomic_DNA"/>
</dbReference>
<comment type="caution">
    <text evidence="3">The sequence shown here is derived from an EMBL/GenBank/DDBJ whole genome shotgun (WGS) entry which is preliminary data.</text>
</comment>
<feature type="region of interest" description="Disordered" evidence="1">
    <location>
        <begin position="1"/>
        <end position="30"/>
    </location>
</feature>
<accession>M0B4E5</accession>
<dbReference type="PATRIC" id="fig|1227491.4.peg.2123"/>
<dbReference type="Pfam" id="PF26271">
    <property type="entry name" value="DUF8073_M"/>
    <property type="match status" value="1"/>
</dbReference>
<sequence length="206" mass="22945">MSTRNPSKETMATRNPTQTADSTDPQSAMAWTDQWPTLDMNHDPQPLTTREVPTSENAVLNAFTSIHDTFPEPVEESDTRTTSTDETMPTSLSIYCKPPANAMQECYADDRPLTEIADLGGWNLSRVARKLRHAGVLEPHDDPRALAHLYHDCDYTISQLAEDAFGGDVCPETVRSRMIDYDIERETRNGETHYESLVAAAKEGSA</sequence>
<gene>
    <name evidence="3" type="ORF">C480_10325</name>
</gene>
<evidence type="ECO:0000256" key="1">
    <source>
        <dbReference type="SAM" id="MobiDB-lite"/>
    </source>
</evidence>
<dbReference type="Proteomes" id="UP000011591">
    <property type="component" value="Unassembled WGS sequence"/>
</dbReference>
<feature type="compositionally biased region" description="Low complexity" evidence="1">
    <location>
        <begin position="80"/>
        <end position="90"/>
    </location>
</feature>
<organism evidence="3 4">
    <name type="scientific">Natrialba aegyptia DSM 13077</name>
    <dbReference type="NCBI Taxonomy" id="1227491"/>
    <lineage>
        <taxon>Archaea</taxon>
        <taxon>Methanobacteriati</taxon>
        <taxon>Methanobacteriota</taxon>
        <taxon>Stenosarchaea group</taxon>
        <taxon>Halobacteria</taxon>
        <taxon>Halobacteriales</taxon>
        <taxon>Natrialbaceae</taxon>
        <taxon>Natrialba</taxon>
    </lineage>
</organism>
<name>M0B4E5_9EURY</name>
<evidence type="ECO:0000313" key="4">
    <source>
        <dbReference type="Proteomes" id="UP000011591"/>
    </source>
</evidence>
<reference evidence="3 4" key="1">
    <citation type="journal article" date="2014" name="PLoS Genet.">
        <title>Phylogenetically driven sequencing of extremely halophilic archaea reveals strategies for static and dynamic osmo-response.</title>
        <authorList>
            <person name="Becker E.A."/>
            <person name="Seitzer P.M."/>
            <person name="Tritt A."/>
            <person name="Larsen D."/>
            <person name="Krusor M."/>
            <person name="Yao A.I."/>
            <person name="Wu D."/>
            <person name="Madern D."/>
            <person name="Eisen J.A."/>
            <person name="Darling A.E."/>
            <person name="Facciotti M.T."/>
        </authorList>
    </citation>
    <scope>NUCLEOTIDE SEQUENCE [LARGE SCALE GENOMIC DNA]</scope>
    <source>
        <strain evidence="3 4">DSM 13077</strain>
    </source>
</reference>
<evidence type="ECO:0000259" key="2">
    <source>
        <dbReference type="Pfam" id="PF26271"/>
    </source>
</evidence>
<keyword evidence="4" id="KW-1185">Reference proteome</keyword>
<protein>
    <recommendedName>
        <fullName evidence="2">DUF8073 domain-containing protein</fullName>
    </recommendedName>
</protein>
<proteinExistence type="predicted"/>
<feature type="compositionally biased region" description="Polar residues" evidence="1">
    <location>
        <begin position="1"/>
        <end position="26"/>
    </location>
</feature>
<evidence type="ECO:0000313" key="3">
    <source>
        <dbReference type="EMBL" id="ELZ05786.1"/>
    </source>
</evidence>
<dbReference type="AlphaFoldDB" id="M0B4E5"/>
<feature type="region of interest" description="Disordered" evidence="1">
    <location>
        <begin position="71"/>
        <end position="90"/>
    </location>
</feature>
<dbReference type="InterPro" id="IPR058809">
    <property type="entry name" value="DUF8073_M"/>
</dbReference>
<dbReference type="OrthoDB" id="205032at2157"/>
<dbReference type="RefSeq" id="WP_006665529.1">
    <property type="nucleotide sequence ID" value="NZ_AOIP01000022.1"/>
</dbReference>